<evidence type="ECO:0000256" key="5">
    <source>
        <dbReference type="ARBA" id="ARBA00022970"/>
    </source>
</evidence>
<comment type="similarity">
    <text evidence="8">Belongs to the binding-protein-dependent transport system permease family. LivHM subfamily.</text>
</comment>
<dbReference type="EMBL" id="SSOC01000004">
    <property type="protein sequence ID" value="THF64970.1"/>
    <property type="molecule type" value="Genomic_DNA"/>
</dbReference>
<dbReference type="GO" id="GO:0006865">
    <property type="term" value="P:amino acid transport"/>
    <property type="evidence" value="ECO:0007669"/>
    <property type="project" value="UniProtKB-KW"/>
</dbReference>
<dbReference type="CDD" id="cd06582">
    <property type="entry name" value="TM_PBP1_LivH_like"/>
    <property type="match status" value="1"/>
</dbReference>
<evidence type="ECO:0000256" key="6">
    <source>
        <dbReference type="ARBA" id="ARBA00022989"/>
    </source>
</evidence>
<sequence length="288" mass="30116">MTIWIDAIIQGVLVGGLYALFAMGLSLMFGIMRLVNVAHGDLVILMSFIGLMVVEGLGLQPFAAMAVVVPIALCMGYALQRGVLNHTISKDPLRSLIVTFGISIVIQNLLLAFHSADTRAIHSAGLESQSLPIAENLAVGVLPVIMFATAVMLTAGLQWLFGSTRIGRAFRATSDDDGAAALMGINNAHIYALATAIAIGILGVAGVFHGMRTTFAPTDGPALLIYAFQAVIIGGMGSFWGTLAGGVLLGIAQAIGARIDPGWGVLAGHLMFVAVLLFKPNGFFPKTR</sequence>
<dbReference type="GO" id="GO:0005886">
    <property type="term" value="C:plasma membrane"/>
    <property type="evidence" value="ECO:0007669"/>
    <property type="project" value="UniProtKB-SubCell"/>
</dbReference>
<feature type="transmembrane region" description="Helical" evidence="9">
    <location>
        <begin position="96"/>
        <end position="116"/>
    </location>
</feature>
<dbReference type="RefSeq" id="WP_136348663.1">
    <property type="nucleotide sequence ID" value="NZ_SSOC01000004.1"/>
</dbReference>
<name>A0A4S4AYC7_9RHOO</name>
<protein>
    <submittedName>
        <fullName evidence="10">Branched-chain amino acid ABC transporter permease</fullName>
    </submittedName>
</protein>
<evidence type="ECO:0000256" key="8">
    <source>
        <dbReference type="ARBA" id="ARBA00037998"/>
    </source>
</evidence>
<evidence type="ECO:0000256" key="3">
    <source>
        <dbReference type="ARBA" id="ARBA00022475"/>
    </source>
</evidence>
<dbReference type="InterPro" id="IPR001851">
    <property type="entry name" value="ABC_transp_permease"/>
</dbReference>
<dbReference type="Proteomes" id="UP000308430">
    <property type="component" value="Unassembled WGS sequence"/>
</dbReference>
<dbReference type="Pfam" id="PF02653">
    <property type="entry name" value="BPD_transp_2"/>
    <property type="match status" value="1"/>
</dbReference>
<keyword evidence="2" id="KW-0813">Transport</keyword>
<accession>A0A4S4AYC7</accession>
<feature type="transmembrane region" description="Helical" evidence="9">
    <location>
        <begin position="12"/>
        <end position="35"/>
    </location>
</feature>
<comment type="subcellular location">
    <subcellularLocation>
        <location evidence="1">Cell membrane</location>
        <topology evidence="1">Multi-pass membrane protein</topology>
    </subcellularLocation>
</comment>
<evidence type="ECO:0000256" key="1">
    <source>
        <dbReference type="ARBA" id="ARBA00004651"/>
    </source>
</evidence>
<keyword evidence="11" id="KW-1185">Reference proteome</keyword>
<dbReference type="PANTHER" id="PTHR11795:SF445">
    <property type="entry name" value="AMINO ACID ABC TRANSPORTER PERMEASE PROTEIN"/>
    <property type="match status" value="1"/>
</dbReference>
<evidence type="ECO:0000256" key="2">
    <source>
        <dbReference type="ARBA" id="ARBA00022448"/>
    </source>
</evidence>
<gene>
    <name evidence="10" type="ORF">E6C76_13165</name>
</gene>
<dbReference type="InterPro" id="IPR052157">
    <property type="entry name" value="BCAA_transport_permease"/>
</dbReference>
<feature type="transmembrane region" description="Helical" evidence="9">
    <location>
        <begin position="190"/>
        <end position="211"/>
    </location>
</feature>
<proteinExistence type="inferred from homology"/>
<feature type="transmembrane region" description="Helical" evidence="9">
    <location>
        <begin position="223"/>
        <end position="249"/>
    </location>
</feature>
<dbReference type="PANTHER" id="PTHR11795">
    <property type="entry name" value="BRANCHED-CHAIN AMINO ACID TRANSPORT SYSTEM PERMEASE PROTEIN LIVH"/>
    <property type="match status" value="1"/>
</dbReference>
<evidence type="ECO:0000256" key="9">
    <source>
        <dbReference type="SAM" id="Phobius"/>
    </source>
</evidence>
<keyword evidence="4 9" id="KW-0812">Transmembrane</keyword>
<keyword evidence="5" id="KW-0029">Amino-acid transport</keyword>
<evidence type="ECO:0000256" key="7">
    <source>
        <dbReference type="ARBA" id="ARBA00023136"/>
    </source>
</evidence>
<keyword evidence="6 9" id="KW-1133">Transmembrane helix</keyword>
<evidence type="ECO:0000256" key="4">
    <source>
        <dbReference type="ARBA" id="ARBA00022692"/>
    </source>
</evidence>
<keyword evidence="7 9" id="KW-0472">Membrane</keyword>
<dbReference type="GO" id="GO:0022857">
    <property type="term" value="F:transmembrane transporter activity"/>
    <property type="evidence" value="ECO:0007669"/>
    <property type="project" value="InterPro"/>
</dbReference>
<comment type="caution">
    <text evidence="10">The sequence shown here is derived from an EMBL/GenBank/DDBJ whole genome shotgun (WGS) entry which is preliminary data.</text>
</comment>
<feature type="transmembrane region" description="Helical" evidence="9">
    <location>
        <begin position="136"/>
        <end position="161"/>
    </location>
</feature>
<feature type="transmembrane region" description="Helical" evidence="9">
    <location>
        <begin position="261"/>
        <end position="278"/>
    </location>
</feature>
<keyword evidence="3" id="KW-1003">Cell membrane</keyword>
<feature type="transmembrane region" description="Helical" evidence="9">
    <location>
        <begin position="65"/>
        <end position="84"/>
    </location>
</feature>
<evidence type="ECO:0000313" key="11">
    <source>
        <dbReference type="Proteomes" id="UP000308430"/>
    </source>
</evidence>
<dbReference type="AlphaFoldDB" id="A0A4S4AYC7"/>
<dbReference type="OrthoDB" id="9807115at2"/>
<evidence type="ECO:0000313" key="10">
    <source>
        <dbReference type="EMBL" id="THF64970.1"/>
    </source>
</evidence>
<reference evidence="10 11" key="1">
    <citation type="submission" date="2019-04" db="EMBL/GenBank/DDBJ databases">
        <title>Azoarcus nasutitermitis sp. nov. isolated from termite nest.</title>
        <authorList>
            <person name="Lin S.-Y."/>
            <person name="Hameed A."/>
            <person name="Hsu Y.-H."/>
            <person name="Young C.-C."/>
        </authorList>
    </citation>
    <scope>NUCLEOTIDE SEQUENCE [LARGE SCALE GENOMIC DNA]</scope>
    <source>
        <strain evidence="10 11">CC-YHH838</strain>
    </source>
</reference>
<organism evidence="10 11">
    <name type="scientific">Pseudothauera nasutitermitis</name>
    <dbReference type="NCBI Taxonomy" id="2565930"/>
    <lineage>
        <taxon>Bacteria</taxon>
        <taxon>Pseudomonadati</taxon>
        <taxon>Pseudomonadota</taxon>
        <taxon>Betaproteobacteria</taxon>
        <taxon>Rhodocyclales</taxon>
        <taxon>Zoogloeaceae</taxon>
        <taxon>Pseudothauera</taxon>
    </lineage>
</organism>